<accession>A0A1F4UMH4</accession>
<evidence type="ECO:0000313" key="1">
    <source>
        <dbReference type="EMBL" id="OGC46154.1"/>
    </source>
</evidence>
<name>A0A1F4UMH4_UNCKA</name>
<dbReference type="Proteomes" id="UP000178615">
    <property type="component" value="Unassembled WGS sequence"/>
</dbReference>
<proteinExistence type="predicted"/>
<dbReference type="AlphaFoldDB" id="A0A1F4UMH4"/>
<reference evidence="1 2" key="1">
    <citation type="journal article" date="2016" name="Nat. Commun.">
        <title>Thousands of microbial genomes shed light on interconnected biogeochemical processes in an aquifer system.</title>
        <authorList>
            <person name="Anantharaman K."/>
            <person name="Brown C.T."/>
            <person name="Hug L.A."/>
            <person name="Sharon I."/>
            <person name="Castelle C.J."/>
            <person name="Probst A.J."/>
            <person name="Thomas B.C."/>
            <person name="Singh A."/>
            <person name="Wilkins M.J."/>
            <person name="Karaoz U."/>
            <person name="Brodie E.L."/>
            <person name="Williams K.H."/>
            <person name="Hubbard S.S."/>
            <person name="Banfield J.F."/>
        </authorList>
    </citation>
    <scope>NUCLEOTIDE SEQUENCE [LARGE SCALE GENOMIC DNA]</scope>
</reference>
<evidence type="ECO:0000313" key="2">
    <source>
        <dbReference type="Proteomes" id="UP000178615"/>
    </source>
</evidence>
<gene>
    <name evidence="1" type="ORF">A2V49_01845</name>
</gene>
<organism evidence="1 2">
    <name type="scientific">candidate division WWE3 bacterium RBG_19FT_COMBO_34_6</name>
    <dbReference type="NCBI Taxonomy" id="1802612"/>
    <lineage>
        <taxon>Bacteria</taxon>
        <taxon>Katanobacteria</taxon>
    </lineage>
</organism>
<sequence length="87" mass="10400">MPISNDRKEEILRIITNKFLTKWQIYARLNSKFGITPDQIYNFLKSNSRVTTNRNRNFTTFCLKTENKPEQFCPPNFVDMSSKKFED</sequence>
<dbReference type="EMBL" id="MEUV01000012">
    <property type="protein sequence ID" value="OGC46154.1"/>
    <property type="molecule type" value="Genomic_DNA"/>
</dbReference>
<protein>
    <submittedName>
        <fullName evidence="1">Uncharacterized protein</fullName>
    </submittedName>
</protein>
<comment type="caution">
    <text evidence="1">The sequence shown here is derived from an EMBL/GenBank/DDBJ whole genome shotgun (WGS) entry which is preliminary data.</text>
</comment>